<dbReference type="RefSeq" id="WP_062804346.1">
    <property type="nucleotide sequence ID" value="NZ_CP014847.1"/>
</dbReference>
<sequence>MRIALCGEPRSGKDTVAKLIRGAHRYAFGDYMKKAYFKANPHMVDAPKDREDMIAFSQPIIKLYPTVWVDQLEIDFEWYEAEYGYGDTYVITDLRQPHEEKWCRENGFHIVRVHRPEEERRKAQLAKGENPDNQDLPHEVKADFHIYNDGSLEDLQSQIDNLLDCLNDIEAKRRRL</sequence>
<organism evidence="1 2">
    <name type="scientific">Bacillus thuringiensis</name>
    <dbReference type="NCBI Taxonomy" id="1428"/>
    <lineage>
        <taxon>Bacteria</taxon>
        <taxon>Bacillati</taxon>
        <taxon>Bacillota</taxon>
        <taxon>Bacilli</taxon>
        <taxon>Bacillales</taxon>
        <taxon>Bacillaceae</taxon>
        <taxon>Bacillus</taxon>
        <taxon>Bacillus cereus group</taxon>
    </lineage>
</organism>
<gene>
    <name evidence="1" type="ORF">CN398_03010</name>
</gene>
<dbReference type="Gene3D" id="3.40.50.300">
    <property type="entry name" value="P-loop containing nucleotide triphosphate hydrolases"/>
    <property type="match status" value="1"/>
</dbReference>
<dbReference type="EMBL" id="NTUS01000009">
    <property type="protein sequence ID" value="PFB09792.1"/>
    <property type="molecule type" value="Genomic_DNA"/>
</dbReference>
<dbReference type="Proteomes" id="UP000220397">
    <property type="component" value="Unassembled WGS sequence"/>
</dbReference>
<accession>A0A9X6VEX6</accession>
<dbReference type="SUPFAM" id="SSF52540">
    <property type="entry name" value="P-loop containing nucleoside triphosphate hydrolases"/>
    <property type="match status" value="1"/>
</dbReference>
<comment type="caution">
    <text evidence="1">The sequence shown here is derived from an EMBL/GenBank/DDBJ whole genome shotgun (WGS) entry which is preliminary data.</text>
</comment>
<evidence type="ECO:0000313" key="1">
    <source>
        <dbReference type="EMBL" id="PFB09792.1"/>
    </source>
</evidence>
<protein>
    <submittedName>
        <fullName evidence="1">Uncharacterized protein</fullName>
    </submittedName>
</protein>
<reference evidence="1 2" key="1">
    <citation type="submission" date="2017-09" db="EMBL/GenBank/DDBJ databases">
        <title>Large-scale bioinformatics analysis of Bacillus genomes uncovers conserved roles of natural products in bacterial physiology.</title>
        <authorList>
            <consortium name="Agbiome Team Llc"/>
            <person name="Bleich R.M."/>
            <person name="Kirk G.J."/>
            <person name="Santa Maria K.C."/>
            <person name="Allen S.E."/>
            <person name="Farag S."/>
            <person name="Shank E.A."/>
            <person name="Bowers A."/>
        </authorList>
    </citation>
    <scope>NUCLEOTIDE SEQUENCE [LARGE SCALE GENOMIC DNA]</scope>
    <source>
        <strain evidence="1 2">AFS015413</strain>
    </source>
</reference>
<dbReference type="InterPro" id="IPR048444">
    <property type="entry name" value="DNMK"/>
</dbReference>
<dbReference type="InterPro" id="IPR027417">
    <property type="entry name" value="P-loop_NTPase"/>
</dbReference>
<dbReference type="Pfam" id="PF21448">
    <property type="entry name" value="DNMK"/>
    <property type="match status" value="1"/>
</dbReference>
<evidence type="ECO:0000313" key="2">
    <source>
        <dbReference type="Proteomes" id="UP000220397"/>
    </source>
</evidence>
<dbReference type="AlphaFoldDB" id="A0A9X6VEX6"/>
<proteinExistence type="predicted"/>
<name>A0A9X6VEX6_BACTU</name>